<reference evidence="2" key="1">
    <citation type="journal article" date="2023" name="Mol. Phylogenet. Evol.">
        <title>Genome-scale phylogeny and comparative genomics of the fungal order Sordariales.</title>
        <authorList>
            <person name="Hensen N."/>
            <person name="Bonometti L."/>
            <person name="Westerberg I."/>
            <person name="Brannstrom I.O."/>
            <person name="Guillou S."/>
            <person name="Cros-Aarteil S."/>
            <person name="Calhoun S."/>
            <person name="Haridas S."/>
            <person name="Kuo A."/>
            <person name="Mondo S."/>
            <person name="Pangilinan J."/>
            <person name="Riley R."/>
            <person name="LaButti K."/>
            <person name="Andreopoulos B."/>
            <person name="Lipzen A."/>
            <person name="Chen C."/>
            <person name="Yan M."/>
            <person name="Daum C."/>
            <person name="Ng V."/>
            <person name="Clum A."/>
            <person name="Steindorff A."/>
            <person name="Ohm R.A."/>
            <person name="Martin F."/>
            <person name="Silar P."/>
            <person name="Natvig D.O."/>
            <person name="Lalanne C."/>
            <person name="Gautier V."/>
            <person name="Ament-Velasquez S.L."/>
            <person name="Kruys A."/>
            <person name="Hutchinson M.I."/>
            <person name="Powell A.J."/>
            <person name="Barry K."/>
            <person name="Miller A.N."/>
            <person name="Grigoriev I.V."/>
            <person name="Debuchy R."/>
            <person name="Gladieux P."/>
            <person name="Hiltunen Thoren M."/>
            <person name="Johannesson H."/>
        </authorList>
    </citation>
    <scope>NUCLEOTIDE SEQUENCE</scope>
    <source>
        <strain evidence="2">SMH4131-1</strain>
    </source>
</reference>
<evidence type="ECO:0000256" key="1">
    <source>
        <dbReference type="SAM" id="SignalP"/>
    </source>
</evidence>
<dbReference type="EMBL" id="JAUEPO010000002">
    <property type="protein sequence ID" value="KAK3332341.1"/>
    <property type="molecule type" value="Genomic_DNA"/>
</dbReference>
<dbReference type="Gene3D" id="3.50.50.60">
    <property type="entry name" value="FAD/NAD(P)-binding domain"/>
    <property type="match status" value="2"/>
</dbReference>
<proteinExistence type="predicted"/>
<evidence type="ECO:0000313" key="3">
    <source>
        <dbReference type="Proteomes" id="UP001286456"/>
    </source>
</evidence>
<dbReference type="InterPro" id="IPR036188">
    <property type="entry name" value="FAD/NAD-bd_sf"/>
</dbReference>
<dbReference type="AlphaFoldDB" id="A0AAE0MH17"/>
<accession>A0AAE0MH17</accession>
<evidence type="ECO:0008006" key="4">
    <source>
        <dbReference type="Google" id="ProtNLM"/>
    </source>
</evidence>
<keyword evidence="3" id="KW-1185">Reference proteome</keyword>
<dbReference type="PANTHER" id="PTHR42923">
    <property type="entry name" value="PROTOPORPHYRINOGEN OXIDASE"/>
    <property type="match status" value="1"/>
</dbReference>
<gene>
    <name evidence="2" type="ORF">B0T19DRAFT_457001</name>
</gene>
<feature type="chain" id="PRO_5041947475" description="Amine oxidase" evidence="1">
    <location>
        <begin position="29"/>
        <end position="343"/>
    </location>
</feature>
<reference evidence="2" key="2">
    <citation type="submission" date="2023-06" db="EMBL/GenBank/DDBJ databases">
        <authorList>
            <consortium name="Lawrence Berkeley National Laboratory"/>
            <person name="Haridas S."/>
            <person name="Hensen N."/>
            <person name="Bonometti L."/>
            <person name="Westerberg I."/>
            <person name="Brannstrom I.O."/>
            <person name="Guillou S."/>
            <person name="Cros-Aarteil S."/>
            <person name="Calhoun S."/>
            <person name="Kuo A."/>
            <person name="Mondo S."/>
            <person name="Pangilinan J."/>
            <person name="Riley R."/>
            <person name="Labutti K."/>
            <person name="Andreopoulos B."/>
            <person name="Lipzen A."/>
            <person name="Chen C."/>
            <person name="Yanf M."/>
            <person name="Daum C."/>
            <person name="Ng V."/>
            <person name="Clum A."/>
            <person name="Steindorff A."/>
            <person name="Ohm R."/>
            <person name="Martin F."/>
            <person name="Silar P."/>
            <person name="Natvig D."/>
            <person name="Lalanne C."/>
            <person name="Gautier V."/>
            <person name="Ament-Velasquez S.L."/>
            <person name="Kruys A."/>
            <person name="Hutchinson M.I."/>
            <person name="Powell A.J."/>
            <person name="Barry K."/>
            <person name="Miller A.N."/>
            <person name="Grigoriev I.V."/>
            <person name="Debuchy R."/>
            <person name="Gladieux P."/>
            <person name="Thoren M.H."/>
            <person name="Johannesson H."/>
        </authorList>
    </citation>
    <scope>NUCLEOTIDE SEQUENCE</scope>
    <source>
        <strain evidence="2">SMH4131-1</strain>
    </source>
</reference>
<dbReference type="InterPro" id="IPR050464">
    <property type="entry name" value="Zeta_carotene_desat/Oxidored"/>
</dbReference>
<protein>
    <recommendedName>
        <fullName evidence="4">Amine oxidase</fullName>
    </recommendedName>
</protein>
<keyword evidence="1" id="KW-0732">Signal</keyword>
<organism evidence="2 3">
    <name type="scientific">Cercophora scortea</name>
    <dbReference type="NCBI Taxonomy" id="314031"/>
    <lineage>
        <taxon>Eukaryota</taxon>
        <taxon>Fungi</taxon>
        <taxon>Dikarya</taxon>
        <taxon>Ascomycota</taxon>
        <taxon>Pezizomycotina</taxon>
        <taxon>Sordariomycetes</taxon>
        <taxon>Sordariomycetidae</taxon>
        <taxon>Sordariales</taxon>
        <taxon>Lasiosphaeriaceae</taxon>
        <taxon>Cercophora</taxon>
    </lineage>
</organism>
<dbReference type="PANTHER" id="PTHR42923:SF26">
    <property type="entry name" value="FMN REDUCTASE LOT6, PUTATIVE (AFU_ORTHOLOGUE AFUA_7G06600)-RELATED"/>
    <property type="match status" value="1"/>
</dbReference>
<evidence type="ECO:0000313" key="2">
    <source>
        <dbReference type="EMBL" id="KAK3332341.1"/>
    </source>
</evidence>
<dbReference type="SUPFAM" id="SSF51905">
    <property type="entry name" value="FAD/NAD(P)-binding domain"/>
    <property type="match status" value="1"/>
</dbReference>
<feature type="signal peptide" evidence="1">
    <location>
        <begin position="1"/>
        <end position="28"/>
    </location>
</feature>
<dbReference type="Proteomes" id="UP001286456">
    <property type="component" value="Unassembled WGS sequence"/>
</dbReference>
<dbReference type="Pfam" id="PF13450">
    <property type="entry name" value="NAD_binding_8"/>
    <property type="match status" value="1"/>
</dbReference>
<sequence>MHLSKMVSSGVASLAFALPMLGFAQASASNACSGSSCVSPRDLGWNTVVQKDVIIMGGGASGLYAALRLREMGKSVVVVEERENFGGHTSTYTVPGTGAPINFGVQVFGGDETAIRRFFGFYNIPLIQVQPSMAPQSNTRHVDFKTPTGLQTIKASKLLISAPPTLENMAPLLLDSREIPLFSSFKSQGYFVGMVNVTGFAPGDEFYNMAPGATYSLPQLPALYQISPTSVAGIYQVNYGAQEDYYPEMLVKADIIATVERVRRSVLGATVAQHLPPVKLLAFSSHTPFSLRVSAGEISSGFYTKLDGLQGYRSTWYTGAAFSGHHASHVWKFTEDIVNRRFA</sequence>
<name>A0AAE0MH17_9PEZI</name>
<dbReference type="GO" id="GO:0016491">
    <property type="term" value="F:oxidoreductase activity"/>
    <property type="evidence" value="ECO:0007669"/>
    <property type="project" value="TreeGrafter"/>
</dbReference>
<comment type="caution">
    <text evidence="2">The sequence shown here is derived from an EMBL/GenBank/DDBJ whole genome shotgun (WGS) entry which is preliminary data.</text>
</comment>